<dbReference type="AlphaFoldDB" id="A0A8H2X5U2"/>
<proteinExistence type="predicted"/>
<protein>
    <submittedName>
        <fullName evidence="2">Uncharacterized protein</fullName>
    </submittedName>
</protein>
<sequence length="86" mass="9869">MQFKLVIPSRTPGEENGEIYGLPKDVNRQPPSSLPAYEKKAYNNEYNHGWKLEYIMVHLWNQENVGSSEVSRPHYDKASCTGTENV</sequence>
<feature type="region of interest" description="Disordered" evidence="1">
    <location>
        <begin position="67"/>
        <end position="86"/>
    </location>
</feature>
<name>A0A8H2X5U2_9AGAM</name>
<organism evidence="2 3">
    <name type="scientific">Rhizoctonia solani</name>
    <dbReference type="NCBI Taxonomy" id="456999"/>
    <lineage>
        <taxon>Eukaryota</taxon>
        <taxon>Fungi</taxon>
        <taxon>Dikarya</taxon>
        <taxon>Basidiomycota</taxon>
        <taxon>Agaricomycotina</taxon>
        <taxon>Agaricomycetes</taxon>
        <taxon>Cantharellales</taxon>
        <taxon>Ceratobasidiaceae</taxon>
        <taxon>Rhizoctonia</taxon>
    </lineage>
</organism>
<dbReference type="EMBL" id="CAJMWV010000855">
    <property type="protein sequence ID" value="CAE6418176.1"/>
    <property type="molecule type" value="Genomic_DNA"/>
</dbReference>
<reference evidence="2" key="1">
    <citation type="submission" date="2021-01" db="EMBL/GenBank/DDBJ databases">
        <authorList>
            <person name="Kaushik A."/>
        </authorList>
    </citation>
    <scope>NUCLEOTIDE SEQUENCE</scope>
    <source>
        <strain evidence="2">AG3-1AP</strain>
    </source>
</reference>
<accession>A0A8H2X5U2</accession>
<evidence type="ECO:0000256" key="1">
    <source>
        <dbReference type="SAM" id="MobiDB-lite"/>
    </source>
</evidence>
<gene>
    <name evidence="2" type="ORF">RDB_LOCUS29351</name>
</gene>
<evidence type="ECO:0000313" key="2">
    <source>
        <dbReference type="EMBL" id="CAE6418176.1"/>
    </source>
</evidence>
<evidence type="ECO:0000313" key="3">
    <source>
        <dbReference type="Proteomes" id="UP000663831"/>
    </source>
</evidence>
<comment type="caution">
    <text evidence="2">The sequence shown here is derived from an EMBL/GenBank/DDBJ whole genome shotgun (WGS) entry which is preliminary data.</text>
</comment>
<dbReference type="Proteomes" id="UP000663831">
    <property type="component" value="Unassembled WGS sequence"/>
</dbReference>